<evidence type="ECO:0000256" key="4">
    <source>
        <dbReference type="ARBA" id="ARBA00022989"/>
    </source>
</evidence>
<dbReference type="PROSITE" id="PS50850">
    <property type="entry name" value="MFS"/>
    <property type="match status" value="1"/>
</dbReference>
<dbReference type="PANTHER" id="PTHR23513:SF11">
    <property type="entry name" value="STAPHYLOFERRIN A TRANSPORTER"/>
    <property type="match status" value="1"/>
</dbReference>
<dbReference type="EMBL" id="BAAAHQ010000055">
    <property type="protein sequence ID" value="GAA0952780.1"/>
    <property type="molecule type" value="Genomic_DNA"/>
</dbReference>
<evidence type="ECO:0000256" key="1">
    <source>
        <dbReference type="ARBA" id="ARBA00004651"/>
    </source>
</evidence>
<gene>
    <name evidence="9" type="ORF">GCM10009560_74860</name>
</gene>
<feature type="transmembrane region" description="Helical" evidence="7">
    <location>
        <begin position="145"/>
        <end position="163"/>
    </location>
</feature>
<evidence type="ECO:0000259" key="8">
    <source>
        <dbReference type="PROSITE" id="PS50850"/>
    </source>
</evidence>
<feature type="transmembrane region" description="Helical" evidence="7">
    <location>
        <begin position="79"/>
        <end position="107"/>
    </location>
</feature>
<dbReference type="InterPro" id="IPR036259">
    <property type="entry name" value="MFS_trans_sf"/>
</dbReference>
<feature type="transmembrane region" description="Helical" evidence="7">
    <location>
        <begin position="353"/>
        <end position="373"/>
    </location>
</feature>
<keyword evidence="5 7" id="KW-0472">Membrane</keyword>
<feature type="domain" description="Major facilitator superfamily (MFS) profile" evidence="8">
    <location>
        <begin position="1"/>
        <end position="413"/>
    </location>
</feature>
<evidence type="ECO:0000313" key="9">
    <source>
        <dbReference type="EMBL" id="GAA0952780.1"/>
    </source>
</evidence>
<dbReference type="CDD" id="cd06173">
    <property type="entry name" value="MFS_MefA_like"/>
    <property type="match status" value="1"/>
</dbReference>
<dbReference type="Gene3D" id="1.20.1250.20">
    <property type="entry name" value="MFS general substrate transporter like domains"/>
    <property type="match status" value="1"/>
</dbReference>
<feature type="transmembrane region" description="Helical" evidence="7">
    <location>
        <begin position="20"/>
        <end position="42"/>
    </location>
</feature>
<dbReference type="InterPro" id="IPR020846">
    <property type="entry name" value="MFS_dom"/>
</dbReference>
<keyword evidence="4 7" id="KW-1133">Transmembrane helix</keyword>
<dbReference type="Pfam" id="PF07690">
    <property type="entry name" value="MFS_1"/>
    <property type="match status" value="1"/>
</dbReference>
<accession>A0ABP4BPG6</accession>
<dbReference type="PANTHER" id="PTHR23513">
    <property type="entry name" value="INTEGRAL MEMBRANE EFFLUX PROTEIN-RELATED"/>
    <property type="match status" value="1"/>
</dbReference>
<feature type="region of interest" description="Disordered" evidence="6">
    <location>
        <begin position="388"/>
        <end position="413"/>
    </location>
</feature>
<protein>
    <submittedName>
        <fullName evidence="9">MFS transporter</fullName>
    </submittedName>
</protein>
<feature type="transmembrane region" description="Helical" evidence="7">
    <location>
        <begin position="191"/>
        <end position="214"/>
    </location>
</feature>
<sequence>MAADSIFPIAVVISLVRGGYGASAIGFVLAGRLIALVGFALLGGVWADRLPRRVVMACSQLGLVAVAATVAVWPHALLMGVAVFVGGLCEAFFRPALQGMLATLLNARQRRTGIAMTSVSLRAGSLLGAFLGALLAVVWEPWTAFVAAAAGFGASAVLIWLMRERVLPAQPRRALMVELRQGFREVGSRPWMSAVIAVLALHQTLIVAPAQVLLPATASHHDWNFLPLHEGDAVYGLSLAALSLGGLVGALLAALHRGNRPGLTAMIGLLPYGLVPLSLLAATTPWPVFACFLLAGVGLEIAAIEWIIGMLRAVPPERQARVASLEWVAVLGPTPFGLVATGLLADAHGSEPVLVAGAAAAVLPLLALLVPGLPGFRSGCGGSCGTNATESDHAGPGSGNRTSPCRTDARRAN</sequence>
<dbReference type="SUPFAM" id="SSF103473">
    <property type="entry name" value="MFS general substrate transporter"/>
    <property type="match status" value="1"/>
</dbReference>
<comment type="caution">
    <text evidence="9">The sequence shown here is derived from an EMBL/GenBank/DDBJ whole genome shotgun (WGS) entry which is preliminary data.</text>
</comment>
<evidence type="ECO:0000313" key="10">
    <source>
        <dbReference type="Proteomes" id="UP001501578"/>
    </source>
</evidence>
<feature type="transmembrane region" description="Helical" evidence="7">
    <location>
        <begin position="119"/>
        <end position="139"/>
    </location>
</feature>
<dbReference type="InterPro" id="IPR011701">
    <property type="entry name" value="MFS"/>
</dbReference>
<feature type="transmembrane region" description="Helical" evidence="7">
    <location>
        <begin position="54"/>
        <end position="73"/>
    </location>
</feature>
<keyword evidence="10" id="KW-1185">Reference proteome</keyword>
<keyword evidence="2" id="KW-1003">Cell membrane</keyword>
<keyword evidence="3 7" id="KW-0812">Transmembrane</keyword>
<evidence type="ECO:0000256" key="5">
    <source>
        <dbReference type="ARBA" id="ARBA00023136"/>
    </source>
</evidence>
<reference evidence="10" key="1">
    <citation type="journal article" date="2019" name="Int. J. Syst. Evol. Microbiol.">
        <title>The Global Catalogue of Microorganisms (GCM) 10K type strain sequencing project: providing services to taxonomists for standard genome sequencing and annotation.</title>
        <authorList>
            <consortium name="The Broad Institute Genomics Platform"/>
            <consortium name="The Broad Institute Genome Sequencing Center for Infectious Disease"/>
            <person name="Wu L."/>
            <person name="Ma J."/>
        </authorList>
    </citation>
    <scope>NUCLEOTIDE SEQUENCE [LARGE SCALE GENOMIC DNA]</scope>
    <source>
        <strain evidence="10">JCM 11136</strain>
    </source>
</reference>
<feature type="transmembrane region" description="Helical" evidence="7">
    <location>
        <begin position="262"/>
        <end position="280"/>
    </location>
</feature>
<feature type="transmembrane region" description="Helical" evidence="7">
    <location>
        <begin position="328"/>
        <end position="347"/>
    </location>
</feature>
<dbReference type="Proteomes" id="UP001501578">
    <property type="component" value="Unassembled WGS sequence"/>
</dbReference>
<feature type="transmembrane region" description="Helical" evidence="7">
    <location>
        <begin position="234"/>
        <end position="255"/>
    </location>
</feature>
<evidence type="ECO:0000256" key="2">
    <source>
        <dbReference type="ARBA" id="ARBA00022475"/>
    </source>
</evidence>
<evidence type="ECO:0000256" key="3">
    <source>
        <dbReference type="ARBA" id="ARBA00022692"/>
    </source>
</evidence>
<proteinExistence type="predicted"/>
<comment type="subcellular location">
    <subcellularLocation>
        <location evidence="1">Cell membrane</location>
        <topology evidence="1">Multi-pass membrane protein</topology>
    </subcellularLocation>
</comment>
<name>A0ABP4BPG6_9ACTN</name>
<evidence type="ECO:0000256" key="7">
    <source>
        <dbReference type="SAM" id="Phobius"/>
    </source>
</evidence>
<evidence type="ECO:0000256" key="6">
    <source>
        <dbReference type="SAM" id="MobiDB-lite"/>
    </source>
</evidence>
<organism evidence="9 10">
    <name type="scientific">Nonomuraea longicatena</name>
    <dbReference type="NCBI Taxonomy" id="83682"/>
    <lineage>
        <taxon>Bacteria</taxon>
        <taxon>Bacillati</taxon>
        <taxon>Actinomycetota</taxon>
        <taxon>Actinomycetes</taxon>
        <taxon>Streptosporangiales</taxon>
        <taxon>Streptosporangiaceae</taxon>
        <taxon>Nonomuraea</taxon>
    </lineage>
</organism>
<feature type="transmembrane region" description="Helical" evidence="7">
    <location>
        <begin position="286"/>
        <end position="308"/>
    </location>
</feature>